<feature type="transmembrane region" description="Helical" evidence="1">
    <location>
        <begin position="27"/>
        <end position="50"/>
    </location>
</feature>
<evidence type="ECO:0000313" key="2">
    <source>
        <dbReference type="EMBL" id="AWH86324.1"/>
    </source>
</evidence>
<keyword evidence="1" id="KW-1133">Transmembrane helix</keyword>
<keyword evidence="3" id="KW-1185">Reference proteome</keyword>
<feature type="transmembrane region" description="Helical" evidence="1">
    <location>
        <begin position="113"/>
        <end position="132"/>
    </location>
</feature>
<dbReference type="EMBL" id="CP029186">
    <property type="protein sequence ID" value="AWH86324.1"/>
    <property type="molecule type" value="Genomic_DNA"/>
</dbReference>
<keyword evidence="1" id="KW-0812">Transmembrane</keyword>
<gene>
    <name evidence="2" type="ORF">HYN59_14945</name>
</gene>
<sequence>MKIKDIFRKNFYRQQFFLLSRKKPFDYIFFDWSVFLVLLLIFCVGYIFLFPYSYGINMPAMETQAALLESILRTIGVLFGITFSLIVLSFNIFYRYFGRYAFLDFFKNRSAKICITLLFAAVVLLSYSVYFIKEAPVSSSFSNFIFFFSIVLSIVSFFSIFPCFIFLLRNSQNRKNIINLFNKLNEDVTVARFIAKMEGDMHTFHQKDPINIINEIGLMSVKESDFYNIELITDTMVDFFRTNVTNKEEEKYYVDFKDLYYKFFDSLENFYFLALKEKNEYIAILVMRTIFRIERLVFENIEKEGFEEFLGHGEKYRYLNLNFTTEKFFKKALQYGEDDICQEIIEEYRSFSKAVFVKLFPPEVNYTGSNRFDTAQKCEVVFEPLAKFLAFAEILVPAKKHTLFKEIFNSFYVYEVQVLDLETTDSTKCFILNVIHNYKKECFQKYIDLNDVQQISYLNFPFKEGANVYEKIKCKIPHLGLLEMIDMLFGKGKLNNVVINQAKAQMLHMIRIDDEVLIKDLVQKFVDISHRIDVSASLDRKDLYIKLHENLRIVQRDAIAKPATEAVREMIQLAIASFDKLEAYKQELKKVGYVSDARII</sequence>
<feature type="transmembrane region" description="Helical" evidence="1">
    <location>
        <begin position="144"/>
        <end position="168"/>
    </location>
</feature>
<proteinExistence type="predicted"/>
<reference evidence="2 3" key="1">
    <citation type="submission" date="2018-04" db="EMBL/GenBank/DDBJ databases">
        <title>Genome sequencing of Flavobacterium sp. HYN0059.</title>
        <authorList>
            <person name="Yi H."/>
            <person name="Baek C."/>
        </authorList>
    </citation>
    <scope>NUCLEOTIDE SEQUENCE [LARGE SCALE GENOMIC DNA]</scope>
    <source>
        <strain evidence="2 3">HYN0059</strain>
    </source>
</reference>
<organism evidence="2 3">
    <name type="scientific">Flavobacterium album</name>
    <dbReference type="NCBI Taxonomy" id="2175091"/>
    <lineage>
        <taxon>Bacteria</taxon>
        <taxon>Pseudomonadati</taxon>
        <taxon>Bacteroidota</taxon>
        <taxon>Flavobacteriia</taxon>
        <taxon>Flavobacteriales</taxon>
        <taxon>Flavobacteriaceae</taxon>
        <taxon>Flavobacterium</taxon>
    </lineage>
</organism>
<name>A0A2S1R112_9FLAO</name>
<dbReference type="Proteomes" id="UP000244929">
    <property type="component" value="Chromosome"/>
</dbReference>
<protein>
    <submittedName>
        <fullName evidence="2">MFS transporter</fullName>
    </submittedName>
</protein>
<keyword evidence="1" id="KW-0472">Membrane</keyword>
<accession>A0A2S1R112</accession>
<feature type="transmembrane region" description="Helical" evidence="1">
    <location>
        <begin position="70"/>
        <end position="93"/>
    </location>
</feature>
<evidence type="ECO:0000256" key="1">
    <source>
        <dbReference type="SAM" id="Phobius"/>
    </source>
</evidence>
<dbReference type="KEGG" id="falb:HYN59_14945"/>
<dbReference type="AlphaFoldDB" id="A0A2S1R112"/>
<evidence type="ECO:0000313" key="3">
    <source>
        <dbReference type="Proteomes" id="UP000244929"/>
    </source>
</evidence>